<dbReference type="AlphaFoldDB" id="F0JK95"/>
<dbReference type="Proteomes" id="UP000007845">
    <property type="component" value="Chromosome"/>
</dbReference>
<dbReference type="KEGG" id="ddn:DND132_3141"/>
<gene>
    <name evidence="2" type="ORF">DND132_3141</name>
</gene>
<dbReference type="STRING" id="641491.DND132_3141"/>
<dbReference type="eggNOG" id="COG0717">
    <property type="taxonomic scope" value="Bacteria"/>
</dbReference>
<accession>F0JK95</accession>
<evidence type="ECO:0000313" key="2">
    <source>
        <dbReference type="EMBL" id="EGB16344.1"/>
    </source>
</evidence>
<dbReference type="InterPro" id="IPR036157">
    <property type="entry name" value="dUTPase-like_sf"/>
</dbReference>
<dbReference type="InterPro" id="IPR011962">
    <property type="entry name" value="dCTP_deaminase"/>
</dbReference>
<dbReference type="GO" id="GO:0006229">
    <property type="term" value="P:dUTP biosynthetic process"/>
    <property type="evidence" value="ECO:0007669"/>
    <property type="project" value="InterPro"/>
</dbReference>
<dbReference type="HOGENOM" id="CLU_1208178_0_0_7"/>
<feature type="transmembrane region" description="Helical" evidence="1">
    <location>
        <begin position="180"/>
        <end position="198"/>
    </location>
</feature>
<sequence length="229" mass="25753">MIANNDLKSLLTNDPSRSDKVRIINADFDNNLKMSTYDFRVGELYVCGDQCSFTELKKNHDHVMIYPGDKCTFATLEKIFMPSTRDITGLVASQARLSLKGVSSISTFVDPNWEGGELLITIANNGSHPIKMKYGDTLCRVAFFKHAQTISNPITSDLLTSYLKDLDKENYKQKQRKKNLWAAYIIITGLIAGISFYFGDTNTAAIVAALCFFMGNRVLNRIERVAFSY</sequence>
<dbReference type="Pfam" id="PF22769">
    <property type="entry name" value="DCD"/>
    <property type="match status" value="1"/>
</dbReference>
<organism evidence="2 3">
    <name type="scientific">Pseudodesulfovibrio mercurii</name>
    <dbReference type="NCBI Taxonomy" id="641491"/>
    <lineage>
        <taxon>Bacteria</taxon>
        <taxon>Pseudomonadati</taxon>
        <taxon>Thermodesulfobacteriota</taxon>
        <taxon>Desulfovibrionia</taxon>
        <taxon>Desulfovibrionales</taxon>
        <taxon>Desulfovibrionaceae</taxon>
    </lineage>
</organism>
<dbReference type="SMR" id="F0JK95"/>
<proteinExistence type="predicted"/>
<dbReference type="SUPFAM" id="SSF51283">
    <property type="entry name" value="dUTPase-like"/>
    <property type="match status" value="1"/>
</dbReference>
<feature type="transmembrane region" description="Helical" evidence="1">
    <location>
        <begin position="204"/>
        <end position="220"/>
    </location>
</feature>
<protein>
    <submittedName>
        <fullName evidence="2">Uncharacterized protein</fullName>
    </submittedName>
</protein>
<dbReference type="EMBL" id="CP003220">
    <property type="protein sequence ID" value="EGB16344.1"/>
    <property type="molecule type" value="Genomic_DNA"/>
</dbReference>
<keyword evidence="1" id="KW-0812">Transmembrane</keyword>
<reference evidence="2 3" key="1">
    <citation type="journal article" date="2011" name="J. Bacteriol.">
        <title>Genome sequence of the mercury-methylating strain Desulfovibrio desulfuricans ND132.</title>
        <authorList>
            <person name="Brown S.D."/>
            <person name="Gilmour C.C."/>
            <person name="Kucken A.M."/>
            <person name="Wall J.D."/>
            <person name="Elias D.A."/>
            <person name="Brandt C.C."/>
            <person name="Podar M."/>
            <person name="Chertkov O."/>
            <person name="Held B."/>
            <person name="Bruce D.C."/>
            <person name="Detter J.C."/>
            <person name="Tapia R."/>
            <person name="Han C.S."/>
            <person name="Goodwin L.A."/>
            <person name="Cheng J.F."/>
            <person name="Pitluck S."/>
            <person name="Woyke T."/>
            <person name="Mikhailova N."/>
            <person name="Ivanova N.N."/>
            <person name="Han J."/>
            <person name="Lucas S."/>
            <person name="Lapidus A.L."/>
            <person name="Land M.L."/>
            <person name="Hauser L.J."/>
            <person name="Palumbo A.V."/>
        </authorList>
    </citation>
    <scope>NUCLEOTIDE SEQUENCE [LARGE SCALE GENOMIC DNA]</scope>
    <source>
        <strain evidence="2 3">ND132</strain>
    </source>
</reference>
<evidence type="ECO:0000256" key="1">
    <source>
        <dbReference type="SAM" id="Phobius"/>
    </source>
</evidence>
<name>F0JK95_9BACT</name>
<evidence type="ECO:0000313" key="3">
    <source>
        <dbReference type="Proteomes" id="UP000007845"/>
    </source>
</evidence>
<dbReference type="RefSeq" id="WP_014323768.1">
    <property type="nucleotide sequence ID" value="NC_016803.1"/>
</dbReference>
<dbReference type="Gene3D" id="2.70.40.10">
    <property type="match status" value="1"/>
</dbReference>
<keyword evidence="3" id="KW-1185">Reference proteome</keyword>
<keyword evidence="1" id="KW-1133">Transmembrane helix</keyword>
<dbReference type="GO" id="GO:0008829">
    <property type="term" value="F:dCTP deaminase activity"/>
    <property type="evidence" value="ECO:0007669"/>
    <property type="project" value="InterPro"/>
</dbReference>
<keyword evidence="1" id="KW-0472">Membrane</keyword>